<protein>
    <recommendedName>
        <fullName evidence="4">Ig-like domain-containing protein</fullName>
    </recommendedName>
</protein>
<accession>A0A562RTN2</accession>
<feature type="compositionally biased region" description="Pro residues" evidence="1">
    <location>
        <begin position="32"/>
        <end position="46"/>
    </location>
</feature>
<evidence type="ECO:0000256" key="1">
    <source>
        <dbReference type="SAM" id="MobiDB-lite"/>
    </source>
</evidence>
<feature type="region of interest" description="Disordered" evidence="1">
    <location>
        <begin position="28"/>
        <end position="51"/>
    </location>
</feature>
<comment type="caution">
    <text evidence="2">The sequence shown here is derived from an EMBL/GenBank/DDBJ whole genome shotgun (WGS) entry which is preliminary data.</text>
</comment>
<evidence type="ECO:0008006" key="4">
    <source>
        <dbReference type="Google" id="ProtNLM"/>
    </source>
</evidence>
<dbReference type="EMBL" id="VLLC01000010">
    <property type="protein sequence ID" value="TWI72418.1"/>
    <property type="molecule type" value="Genomic_DNA"/>
</dbReference>
<keyword evidence="3" id="KW-1185">Reference proteome</keyword>
<evidence type="ECO:0000313" key="3">
    <source>
        <dbReference type="Proteomes" id="UP000318307"/>
    </source>
</evidence>
<dbReference type="InterPro" id="IPR013783">
    <property type="entry name" value="Ig-like_fold"/>
</dbReference>
<sequence length="326" mass="35961">MLLSILRSFALLSIMVIGFVLIVATGEDDSPKPAPPAPKPSEPTPPQITIHEPNVSFFNEGSNIYFRGEAYDPETKSNLEGSQLIWTSDLVGQIGTGGSFWLNWLSTGTHEITLEARSKSGGTASKTITLSINPHFNTRPEAEILSPADGTYFHINETIIFSGMAEDEEDAMFQPRQLVWKSSRHEKKLGTGFELQIQANTLAEGQHKISLTAWDSQNMPSEPDSITIHITKNHLPEVTIIFPTESNNKFTENDYIIFEGKAWDREDGLLPCTSLKWYSDKHEDAFGNDCLVRSNILSVNEHTITLVAKDSVGGKGTASTTITIIP</sequence>
<reference evidence="2 3" key="1">
    <citation type="submission" date="2019-07" db="EMBL/GenBank/DDBJ databases">
        <title>Genome sequencing of 100 strains of the haloalkaliphilic chemolithoautotrophic sulfur-oxidizing bacterium Thioalkalivibrio.</title>
        <authorList>
            <person name="Muyzer G."/>
        </authorList>
    </citation>
    <scope>NUCLEOTIDE SEQUENCE [LARGE SCALE GENOMIC DNA]</scope>
    <source>
        <strain evidence="2 3">ASO4-4</strain>
    </source>
</reference>
<dbReference type="Gene3D" id="2.60.40.10">
    <property type="entry name" value="Immunoglobulins"/>
    <property type="match status" value="1"/>
</dbReference>
<dbReference type="AlphaFoldDB" id="A0A562RTN2"/>
<name>A0A562RTN2_9BACT</name>
<dbReference type="Proteomes" id="UP000318307">
    <property type="component" value="Unassembled WGS sequence"/>
</dbReference>
<gene>
    <name evidence="2" type="ORF">LZ24_01560</name>
</gene>
<dbReference type="RefSeq" id="WP_144684217.1">
    <property type="nucleotide sequence ID" value="NZ_VLLC01000010.1"/>
</dbReference>
<organism evidence="2 3">
    <name type="scientific">Desulfobotulus alkaliphilus</name>
    <dbReference type="NCBI Taxonomy" id="622671"/>
    <lineage>
        <taxon>Bacteria</taxon>
        <taxon>Pseudomonadati</taxon>
        <taxon>Thermodesulfobacteriota</taxon>
        <taxon>Desulfobacteria</taxon>
        <taxon>Desulfobacterales</taxon>
        <taxon>Desulfobacteraceae</taxon>
        <taxon>Desulfobotulus</taxon>
    </lineage>
</organism>
<proteinExistence type="predicted"/>
<evidence type="ECO:0000313" key="2">
    <source>
        <dbReference type="EMBL" id="TWI72418.1"/>
    </source>
</evidence>
<dbReference type="OrthoDB" id="5430002at2"/>